<evidence type="ECO:0000313" key="2">
    <source>
        <dbReference type="EMBL" id="URN93002.1"/>
    </source>
</evidence>
<dbReference type="AlphaFoldDB" id="A0A9J6ZAC1"/>
<feature type="transmembrane region" description="Helical" evidence="1">
    <location>
        <begin position="12"/>
        <end position="30"/>
    </location>
</feature>
<accession>A0A9J6ZAC1</accession>
<evidence type="ECO:0000313" key="3">
    <source>
        <dbReference type="Proteomes" id="UP001056756"/>
    </source>
</evidence>
<reference evidence="2" key="1">
    <citation type="submission" date="2022-05" db="EMBL/GenBank/DDBJ databases">
        <title>Novel bacterial taxa in a minimal lignocellulolytic consortium and its capacity to transform plastics disclosed by genome-resolved metagenomics.</title>
        <authorList>
            <person name="Rodriguez C.A.D."/>
            <person name="Diaz-Garcia L."/>
            <person name="Herrera K."/>
            <person name="Tarazona N.A."/>
            <person name="Sproer C."/>
            <person name="Overmann J."/>
            <person name="Jimenez D.J."/>
        </authorList>
    </citation>
    <scope>NUCLEOTIDE SEQUENCE</scope>
    <source>
        <strain evidence="2">MAG5</strain>
    </source>
</reference>
<dbReference type="EMBL" id="CP097899">
    <property type="protein sequence ID" value="URN93002.1"/>
    <property type="molecule type" value="Genomic_DNA"/>
</dbReference>
<sequence length="199" mass="23536">MNKENLKKNITKLLVLFVGIFIIYSIYIHLEYRQYINQSKDRNYQYLSHISATGDNLANKLKEFIKLPIEQEENSELKREFYDNWRIVNGESKSIYSYISTISTLHMGDEAADWDLLQYSLIRVDSFIYGLTNKFLEHYSYATSSEENEKMEAVITIYRTIRAETENESVDLEIILQSIKEPMLVIDDNYPGILERMDR</sequence>
<name>A0A9J6ZAC1_9BACL</name>
<protein>
    <submittedName>
        <fullName evidence="2">Uncharacterized protein</fullName>
    </submittedName>
</protein>
<gene>
    <name evidence="2" type="ORF">NAG76_14255</name>
</gene>
<dbReference type="Proteomes" id="UP001056756">
    <property type="component" value="Chromosome"/>
</dbReference>
<keyword evidence="1" id="KW-1133">Transmembrane helix</keyword>
<organism evidence="2 3">
    <name type="scientific">Candidatus Pristimantibacillus lignocellulolyticus</name>
    <dbReference type="NCBI Taxonomy" id="2994561"/>
    <lineage>
        <taxon>Bacteria</taxon>
        <taxon>Bacillati</taxon>
        <taxon>Bacillota</taxon>
        <taxon>Bacilli</taxon>
        <taxon>Bacillales</taxon>
        <taxon>Paenibacillaceae</taxon>
        <taxon>Candidatus Pristimantibacillus</taxon>
    </lineage>
</organism>
<keyword evidence="1" id="KW-0472">Membrane</keyword>
<proteinExistence type="predicted"/>
<evidence type="ECO:0000256" key="1">
    <source>
        <dbReference type="SAM" id="Phobius"/>
    </source>
</evidence>
<dbReference type="KEGG" id="plig:NAG76_14255"/>
<keyword evidence="1" id="KW-0812">Transmembrane</keyword>